<name>A8AA09_IGNH4</name>
<keyword evidence="2" id="KW-1185">Reference proteome</keyword>
<evidence type="ECO:0000313" key="2">
    <source>
        <dbReference type="Proteomes" id="UP000000262"/>
    </source>
</evidence>
<dbReference type="HOGENOM" id="CLU_1782491_0_0_2"/>
<dbReference type="GeneID" id="5562375"/>
<dbReference type="STRING" id="453591.Igni_0579"/>
<dbReference type="AlphaFoldDB" id="A8AA09"/>
<dbReference type="KEGG" id="iho:Igni_0579"/>
<proteinExistence type="predicted"/>
<gene>
    <name evidence="1" type="ordered locus">Igni_0579</name>
</gene>
<sequence length="145" mass="15521">MYGADVLGCKASPEEVVNLMKKYLEFVDYLEGGGVKAIQSMDEEGPIAEVRCTEKVTEIYLTTKAPEGLWSEFFGEGALQLRKCIGNGYLSVAKSHVSPKLFVTAEGDAGSFEALVTPEGVKAKGTCPFPGVTEIALRSGLKLPL</sequence>
<organism evidence="1 2">
    <name type="scientific">Ignicoccus hospitalis (strain KIN4/I / DSM 18386 / JCM 14125)</name>
    <dbReference type="NCBI Taxonomy" id="453591"/>
    <lineage>
        <taxon>Archaea</taxon>
        <taxon>Thermoproteota</taxon>
        <taxon>Thermoprotei</taxon>
        <taxon>Desulfurococcales</taxon>
        <taxon>Desulfurococcaceae</taxon>
        <taxon>Ignicoccus</taxon>
    </lineage>
</organism>
<reference evidence="1 2" key="1">
    <citation type="journal article" date="2008" name="Genome Biol.">
        <title>A genomic analysis of the archaeal system Ignicoccus hospitalis-Nanoarchaeum equitans.</title>
        <authorList>
            <person name="Podar M."/>
            <person name="Anderson I."/>
            <person name="Makarova K.S."/>
            <person name="Elkins J.G."/>
            <person name="Ivanova N."/>
            <person name="Wall M.A."/>
            <person name="Lykidis A."/>
            <person name="Mavromatis K."/>
            <person name="Sun H."/>
            <person name="Hudson M.E."/>
            <person name="Chen W."/>
            <person name="Deciu C."/>
            <person name="Hutchison D."/>
            <person name="Eads J.R."/>
            <person name="Anderson A."/>
            <person name="Fernandes F."/>
            <person name="Szeto E."/>
            <person name="Lapidus A."/>
            <person name="Kyrpides N.C."/>
            <person name="Saier M.H.Jr."/>
            <person name="Richardson P.M."/>
            <person name="Rachel R."/>
            <person name="Huber H."/>
            <person name="Eisen J.A."/>
            <person name="Koonin E.V."/>
            <person name="Keller M."/>
            <person name="Stetter K.O."/>
        </authorList>
    </citation>
    <scope>NUCLEOTIDE SEQUENCE [LARGE SCALE GENOMIC DNA]</scope>
    <source>
        <strain evidence="2">KIN4/I / DSM 18386 / JCM 14125</strain>
    </source>
</reference>
<accession>A8AA09</accession>
<protein>
    <submittedName>
        <fullName evidence="1">Uncharacterized protein</fullName>
    </submittedName>
</protein>
<dbReference type="RefSeq" id="WP_011998613.1">
    <property type="nucleotide sequence ID" value="NC_009776.1"/>
</dbReference>
<evidence type="ECO:0000313" key="1">
    <source>
        <dbReference type="EMBL" id="ABU81761.1"/>
    </source>
</evidence>
<dbReference type="EMBL" id="CP000816">
    <property type="protein sequence ID" value="ABU81761.1"/>
    <property type="molecule type" value="Genomic_DNA"/>
</dbReference>
<dbReference type="Proteomes" id="UP000000262">
    <property type="component" value="Chromosome"/>
</dbReference>
<dbReference type="OrthoDB" id="380351at2157"/>